<keyword evidence="2" id="KW-0677">Repeat</keyword>
<reference evidence="9 10" key="1">
    <citation type="journal article" date="2020" name="Nat. Food">
        <title>A phased Vanilla planifolia genome enables genetic improvement of flavour and production.</title>
        <authorList>
            <person name="Hasing T."/>
            <person name="Tang H."/>
            <person name="Brym M."/>
            <person name="Khazi F."/>
            <person name="Huang T."/>
            <person name="Chambers A.H."/>
        </authorList>
    </citation>
    <scope>NUCLEOTIDE SEQUENCE [LARGE SCALE GENOMIC DNA]</scope>
    <source>
        <tissue evidence="9">Leaf</tissue>
    </source>
</reference>
<feature type="non-terminal residue" evidence="9">
    <location>
        <position position="1"/>
    </location>
</feature>
<dbReference type="InterPro" id="IPR017930">
    <property type="entry name" value="Myb_dom"/>
</dbReference>
<organism evidence="9 10">
    <name type="scientific">Vanilla planifolia</name>
    <name type="common">Vanilla</name>
    <dbReference type="NCBI Taxonomy" id="51239"/>
    <lineage>
        <taxon>Eukaryota</taxon>
        <taxon>Viridiplantae</taxon>
        <taxon>Streptophyta</taxon>
        <taxon>Embryophyta</taxon>
        <taxon>Tracheophyta</taxon>
        <taxon>Spermatophyta</taxon>
        <taxon>Magnoliopsida</taxon>
        <taxon>Liliopsida</taxon>
        <taxon>Asparagales</taxon>
        <taxon>Orchidaceae</taxon>
        <taxon>Vanilloideae</taxon>
        <taxon>Vanilleae</taxon>
        <taxon>Vanilla</taxon>
    </lineage>
</organism>
<accession>A0A835RFK7</accession>
<feature type="domain" description="HTH myb-type" evidence="8">
    <location>
        <begin position="17"/>
        <end position="71"/>
    </location>
</feature>
<keyword evidence="5" id="KW-0804">Transcription</keyword>
<evidence type="ECO:0000256" key="2">
    <source>
        <dbReference type="ARBA" id="ARBA00022737"/>
    </source>
</evidence>
<feature type="domain" description="Myb-like" evidence="7">
    <location>
        <begin position="17"/>
        <end position="67"/>
    </location>
</feature>
<dbReference type="SUPFAM" id="SSF46689">
    <property type="entry name" value="Homeodomain-like"/>
    <property type="match status" value="1"/>
</dbReference>
<dbReference type="Proteomes" id="UP000639772">
    <property type="component" value="Chromosome 3"/>
</dbReference>
<dbReference type="InterPro" id="IPR001005">
    <property type="entry name" value="SANT/Myb"/>
</dbReference>
<keyword evidence="6" id="KW-0539">Nucleus</keyword>
<dbReference type="CDD" id="cd00167">
    <property type="entry name" value="SANT"/>
    <property type="match status" value="1"/>
</dbReference>
<dbReference type="PANTHER" id="PTHR47997:SF75">
    <property type="entry name" value="MYB DOMAIN PROTEIN 55"/>
    <property type="match status" value="1"/>
</dbReference>
<dbReference type="GO" id="GO:0005634">
    <property type="term" value="C:nucleus"/>
    <property type="evidence" value="ECO:0007669"/>
    <property type="project" value="UniProtKB-SubCell"/>
</dbReference>
<evidence type="ECO:0000256" key="3">
    <source>
        <dbReference type="ARBA" id="ARBA00023015"/>
    </source>
</evidence>
<dbReference type="Pfam" id="PF00249">
    <property type="entry name" value="Myb_DNA-binding"/>
    <property type="match status" value="1"/>
</dbReference>
<evidence type="ECO:0000313" key="9">
    <source>
        <dbReference type="EMBL" id="KAG0490219.1"/>
    </source>
</evidence>
<evidence type="ECO:0000259" key="8">
    <source>
        <dbReference type="PROSITE" id="PS51294"/>
    </source>
</evidence>
<comment type="subcellular location">
    <subcellularLocation>
        <location evidence="1">Nucleus</location>
    </subcellularLocation>
</comment>
<dbReference type="AlphaFoldDB" id="A0A835RFK7"/>
<dbReference type="PROSITE" id="PS51294">
    <property type="entry name" value="HTH_MYB"/>
    <property type="match status" value="1"/>
</dbReference>
<comment type="caution">
    <text evidence="9">The sequence shown here is derived from an EMBL/GenBank/DDBJ whole genome shotgun (WGS) entry which is preliminary data.</text>
</comment>
<dbReference type="InterPro" id="IPR009057">
    <property type="entry name" value="Homeodomain-like_sf"/>
</dbReference>
<evidence type="ECO:0000313" key="10">
    <source>
        <dbReference type="Proteomes" id="UP000639772"/>
    </source>
</evidence>
<dbReference type="GO" id="GO:0003677">
    <property type="term" value="F:DNA binding"/>
    <property type="evidence" value="ECO:0007669"/>
    <property type="project" value="UniProtKB-KW"/>
</dbReference>
<dbReference type="Gene3D" id="1.10.10.60">
    <property type="entry name" value="Homeodomain-like"/>
    <property type="match status" value="2"/>
</dbReference>
<gene>
    <name evidence="9" type="ORF">HPP92_007082</name>
</gene>
<keyword evidence="4" id="KW-0238">DNA-binding</keyword>
<dbReference type="EMBL" id="JADCNM010000003">
    <property type="protein sequence ID" value="KAG0490219.1"/>
    <property type="molecule type" value="Genomic_DNA"/>
</dbReference>
<protein>
    <submittedName>
        <fullName evidence="9">Uncharacterized protein</fullName>
    </submittedName>
</protein>
<dbReference type="InterPro" id="IPR051953">
    <property type="entry name" value="Plant_SW-associated_TFs"/>
</dbReference>
<dbReference type="PANTHER" id="PTHR47997">
    <property type="entry name" value="MYB DOMAIN PROTEIN 55"/>
    <property type="match status" value="1"/>
</dbReference>
<keyword evidence="3" id="KW-0805">Transcription regulation</keyword>
<dbReference type="SMART" id="SM00717">
    <property type="entry name" value="SANT"/>
    <property type="match status" value="1"/>
</dbReference>
<name>A0A835RFK7_VANPL</name>
<evidence type="ECO:0000256" key="4">
    <source>
        <dbReference type="ARBA" id="ARBA00023125"/>
    </source>
</evidence>
<evidence type="ECO:0000259" key="7">
    <source>
        <dbReference type="PROSITE" id="PS50090"/>
    </source>
</evidence>
<evidence type="ECO:0000256" key="6">
    <source>
        <dbReference type="ARBA" id="ARBA00023242"/>
    </source>
</evidence>
<proteinExistence type="predicted"/>
<dbReference type="OrthoDB" id="2143914at2759"/>
<sequence>LLRCGKSCRLRWVNYLRPGIKHGNYSQEEEDTIIQLHRMLGNQWAKIASFLPGRTDNEIKNIWNTYLRKRFAPNNGSLAFQKTFSYSATMTASVAGEARCSVDGDAPNPSRTEAETSIDMFSDLDTPDVQPLQRDSSQEQFHCMISSSTLSTPAQGVAAIAEDLNAQWGERPSAIDEIDIDSAIDPDFWNDTINSFTSPATISNTLHEGKVPIDFDESERWMVELAEELGLFKDVHGMEEVMTDQGREQV</sequence>
<evidence type="ECO:0000256" key="1">
    <source>
        <dbReference type="ARBA" id="ARBA00004123"/>
    </source>
</evidence>
<dbReference type="PROSITE" id="PS50090">
    <property type="entry name" value="MYB_LIKE"/>
    <property type="match status" value="1"/>
</dbReference>
<evidence type="ECO:0000256" key="5">
    <source>
        <dbReference type="ARBA" id="ARBA00023163"/>
    </source>
</evidence>